<gene>
    <name evidence="1" type="ORF">DKT75_00895</name>
</gene>
<dbReference type="OrthoDB" id="5622072at2"/>
<name>A0A317CMI3_9GAMM</name>
<protein>
    <submittedName>
        <fullName evidence="1">Uncharacterized protein</fullName>
    </submittedName>
</protein>
<comment type="caution">
    <text evidence="1">The sequence shown here is derived from an EMBL/GenBank/DDBJ whole genome shotgun (WGS) entry which is preliminary data.</text>
</comment>
<accession>A0A317CMI3</accession>
<organism evidence="1 2">
    <name type="scientific">Leucothrix arctica</name>
    <dbReference type="NCBI Taxonomy" id="1481894"/>
    <lineage>
        <taxon>Bacteria</taxon>
        <taxon>Pseudomonadati</taxon>
        <taxon>Pseudomonadota</taxon>
        <taxon>Gammaproteobacteria</taxon>
        <taxon>Thiotrichales</taxon>
        <taxon>Thiotrichaceae</taxon>
        <taxon>Leucothrix</taxon>
    </lineage>
</organism>
<dbReference type="EMBL" id="QGKL01000005">
    <property type="protein sequence ID" value="PWQ99427.1"/>
    <property type="molecule type" value="Genomic_DNA"/>
</dbReference>
<keyword evidence="2" id="KW-1185">Reference proteome</keyword>
<evidence type="ECO:0000313" key="2">
    <source>
        <dbReference type="Proteomes" id="UP000245506"/>
    </source>
</evidence>
<dbReference type="PROSITE" id="PS51257">
    <property type="entry name" value="PROKAR_LIPOPROTEIN"/>
    <property type="match status" value="1"/>
</dbReference>
<proteinExistence type="predicted"/>
<reference evidence="1 2" key="1">
    <citation type="submission" date="2018-05" db="EMBL/GenBank/DDBJ databases">
        <title>Leucothrix arctica sp. nov., isolated from Arctic seawater.</title>
        <authorList>
            <person name="Choi A."/>
            <person name="Baek K."/>
        </authorList>
    </citation>
    <scope>NUCLEOTIDE SEQUENCE [LARGE SCALE GENOMIC DNA]</scope>
    <source>
        <strain evidence="1 2">IMCC9719</strain>
    </source>
</reference>
<evidence type="ECO:0000313" key="1">
    <source>
        <dbReference type="EMBL" id="PWQ99427.1"/>
    </source>
</evidence>
<dbReference type="AlphaFoldDB" id="A0A317CMI3"/>
<sequence>MNHSQLKNILRKAVIAALPITATVACMPAETIKSQESPPEPAHPCGTPLSSKPINKTISVRSTIGFTKEETITAEQCLELCERTAKYALPRYYQAKTEFKNFKASQCNVTPTPKNYELVSCKVSYTEVKYPESNKPGCFSPAPRPIPGRMPAGMKPITISSTHSLLGNYFANMAMMEKAAITAFQYLVRELEAYEAPQELIQLARKAIAEEARHTKMASNLSKGYNTEIPEFIVDEFQLRSLFEIALENAVEGCVNESFAATCGLWQHAHAEL</sequence>
<dbReference type="Proteomes" id="UP000245506">
    <property type="component" value="Unassembled WGS sequence"/>
</dbReference>
<dbReference type="RefSeq" id="WP_109821556.1">
    <property type="nucleotide sequence ID" value="NZ_QGKL01000005.1"/>
</dbReference>